<dbReference type="CDD" id="cd00038">
    <property type="entry name" value="CAP_ED"/>
    <property type="match status" value="1"/>
</dbReference>
<dbReference type="InterPro" id="IPR014710">
    <property type="entry name" value="RmlC-like_jellyroll"/>
</dbReference>
<dbReference type="Gene3D" id="2.60.120.10">
    <property type="entry name" value="Jelly Rolls"/>
    <property type="match status" value="1"/>
</dbReference>
<evidence type="ECO:0000313" key="2">
    <source>
        <dbReference type="EMBL" id="KYG74127.1"/>
    </source>
</evidence>
<dbReference type="OrthoDB" id="1933280at2"/>
<dbReference type="InterPro" id="IPR000595">
    <property type="entry name" value="cNMP-bd_dom"/>
</dbReference>
<reference evidence="2 3" key="1">
    <citation type="submission" date="2016-01" db="EMBL/GenBank/DDBJ databases">
        <title>Genome sequencing of Roseivirga spongicola UST030701-084.</title>
        <authorList>
            <person name="Selvaratnam C."/>
            <person name="Thevarajoo S."/>
            <person name="Goh K.M."/>
            <person name="Ee R."/>
            <person name="Chan K.-G."/>
            <person name="Chong C.S."/>
        </authorList>
    </citation>
    <scope>NUCLEOTIDE SEQUENCE [LARGE SCALE GENOMIC DNA]</scope>
    <source>
        <strain evidence="2 3">UST030701-084</strain>
    </source>
</reference>
<dbReference type="Pfam" id="PF00027">
    <property type="entry name" value="cNMP_binding"/>
    <property type="match status" value="1"/>
</dbReference>
<feature type="domain" description="Cyclic nucleotide-binding" evidence="1">
    <location>
        <begin position="33"/>
        <end position="118"/>
    </location>
</feature>
<dbReference type="EMBL" id="LRPC01000028">
    <property type="protein sequence ID" value="KYG74127.1"/>
    <property type="molecule type" value="Genomic_DNA"/>
</dbReference>
<dbReference type="AlphaFoldDB" id="A0A150X5W7"/>
<organism evidence="2 3">
    <name type="scientific">Roseivirga spongicola</name>
    <dbReference type="NCBI Taxonomy" id="333140"/>
    <lineage>
        <taxon>Bacteria</taxon>
        <taxon>Pseudomonadati</taxon>
        <taxon>Bacteroidota</taxon>
        <taxon>Cytophagia</taxon>
        <taxon>Cytophagales</taxon>
        <taxon>Roseivirgaceae</taxon>
        <taxon>Roseivirga</taxon>
    </lineage>
</organism>
<proteinExistence type="predicted"/>
<evidence type="ECO:0000313" key="3">
    <source>
        <dbReference type="Proteomes" id="UP000075606"/>
    </source>
</evidence>
<evidence type="ECO:0000259" key="1">
    <source>
        <dbReference type="Pfam" id="PF00027"/>
    </source>
</evidence>
<dbReference type="STRING" id="333140.AWW68_15870"/>
<dbReference type="InterPro" id="IPR018490">
    <property type="entry name" value="cNMP-bd_dom_sf"/>
</dbReference>
<comment type="caution">
    <text evidence="2">The sequence shown here is derived from an EMBL/GenBank/DDBJ whole genome shotgun (WGS) entry which is preliminary data.</text>
</comment>
<dbReference type="SUPFAM" id="SSF51206">
    <property type="entry name" value="cAMP-binding domain-like"/>
    <property type="match status" value="1"/>
</dbReference>
<dbReference type="Proteomes" id="UP000075606">
    <property type="component" value="Unassembled WGS sequence"/>
</dbReference>
<protein>
    <submittedName>
        <fullName evidence="2">Crp/Fnr family transcriptional regulator</fullName>
    </submittedName>
</protein>
<accession>A0A150X5W7</accession>
<name>A0A150X5W7_9BACT</name>
<sequence length="188" mass="22488">MEQEHLQLRRHIEEISKLTEEEWEFIASHFHLRRLKKHHFLVQEGQKVDHEFWIVKGLVKSYAIDAKGKEHIMQFGMENYWVSDYPAFQFKREATMNVDCLEDSVFFSLSFNDRETICHQVPAMANFFRTKSNLGYINLQQRIMSLLTQTAEERYEEILQKMPHLIQRVPKRLLASFLGVSRETLSRL</sequence>
<gene>
    <name evidence="2" type="ORF">AWW68_15870</name>
</gene>
<keyword evidence="3" id="KW-1185">Reference proteome</keyword>
<dbReference type="RefSeq" id="WP_068223624.1">
    <property type="nucleotide sequence ID" value="NZ_CP139724.1"/>
</dbReference>